<dbReference type="Proteomes" id="UP000032336">
    <property type="component" value="Unassembled WGS sequence"/>
</dbReference>
<sequence>MSMPEPVDKSWDEPGCFEVAPNVYRIPLPLPHDGLRAVNVYAIVDGDRLVMIDSGQQLSVARSTFEEALKTLGASLGDISQFLITHIHRDHYTQAVAVRREFATAIALGVGEQESIGRAAHPRESPLRDQLDELERCGAGEIVASMGPSPAEEDIAGSLYEEPDRWLVEETIELTTRSLRVISTPGHTRGHIVFFDELNRMLFAGDHVLPHITPSIGFEPTVYPDPLGSYLGSLRRVRLLPDSQLLPAHGTPTAGFHGRVDELLAHHDTRLGATETAVIEGASTPFEVAEVLRWTRRQRRLAELDVFNQMLAVMETKFHLELLAAQGRVEQSLREGLYHFEALQ</sequence>
<evidence type="ECO:0000313" key="2">
    <source>
        <dbReference type="EMBL" id="KJE76884.1"/>
    </source>
</evidence>
<dbReference type="GeneID" id="78372594"/>
<dbReference type="Gene3D" id="3.60.15.10">
    <property type="entry name" value="Ribonuclease Z/Hydroxyacylglutathione hydrolase-like"/>
    <property type="match status" value="1"/>
</dbReference>
<accession>A0A0D8FVA7</accession>
<dbReference type="RefSeq" id="WP_035390092.1">
    <property type="nucleotide sequence ID" value="NZ_JQKF01000019.1"/>
</dbReference>
<dbReference type="Pfam" id="PF00753">
    <property type="entry name" value="Lactamase_B"/>
    <property type="match status" value="1"/>
</dbReference>
<feature type="domain" description="Metallo-beta-lactamase" evidence="1">
    <location>
        <begin position="37"/>
        <end position="249"/>
    </location>
</feature>
<dbReference type="InterPro" id="IPR050662">
    <property type="entry name" value="Sec-metab_biosynth-thioest"/>
</dbReference>
<keyword evidence="2" id="KW-0378">Hydrolase</keyword>
<dbReference type="Gene3D" id="1.10.10.10">
    <property type="entry name" value="Winged helix-like DNA-binding domain superfamily/Winged helix DNA-binding domain"/>
    <property type="match status" value="1"/>
</dbReference>
<dbReference type="PANTHER" id="PTHR23131:SF4">
    <property type="entry name" value="METALLO-BETA-LACTAMASE SUPERFAMILY POTEIN"/>
    <property type="match status" value="1"/>
</dbReference>
<comment type="caution">
    <text evidence="2">The sequence shown here is derived from an EMBL/GenBank/DDBJ whole genome shotgun (WGS) entry which is preliminary data.</text>
</comment>
<dbReference type="eggNOG" id="COG0491">
    <property type="taxonomic scope" value="Bacteria"/>
</dbReference>
<evidence type="ECO:0000313" key="3">
    <source>
        <dbReference type="Proteomes" id="UP000032336"/>
    </source>
</evidence>
<dbReference type="SUPFAM" id="SSF56281">
    <property type="entry name" value="Metallo-hydrolase/oxidoreductase"/>
    <property type="match status" value="1"/>
</dbReference>
<dbReference type="PANTHER" id="PTHR23131">
    <property type="entry name" value="ENDORIBONUCLEASE LACTB2"/>
    <property type="match status" value="1"/>
</dbReference>
<dbReference type="AlphaFoldDB" id="A0A0D8FVA7"/>
<dbReference type="InterPro" id="IPR036388">
    <property type="entry name" value="WH-like_DNA-bd_sf"/>
</dbReference>
<dbReference type="EC" id="3.1.2.6" evidence="2"/>
<dbReference type="SMART" id="SM00849">
    <property type="entry name" value="Lactamase_B"/>
    <property type="match status" value="1"/>
</dbReference>
<keyword evidence="3" id="KW-1185">Reference proteome</keyword>
<evidence type="ECO:0000259" key="1">
    <source>
        <dbReference type="SMART" id="SM00849"/>
    </source>
</evidence>
<dbReference type="InterPro" id="IPR036866">
    <property type="entry name" value="RibonucZ/Hydroxyglut_hydro"/>
</dbReference>
<proteinExistence type="predicted"/>
<dbReference type="EMBL" id="JXUW01000010">
    <property type="protein sequence ID" value="KJE76884.1"/>
    <property type="molecule type" value="Genomic_DNA"/>
</dbReference>
<gene>
    <name evidence="2" type="primary">gloB2</name>
    <name evidence="2" type="ORF">FEAC_13860</name>
</gene>
<dbReference type="PATRIC" id="fig|1121877.4.peg.1514"/>
<dbReference type="GO" id="GO:0004416">
    <property type="term" value="F:hydroxyacylglutathione hydrolase activity"/>
    <property type="evidence" value="ECO:0007669"/>
    <property type="project" value="UniProtKB-EC"/>
</dbReference>
<dbReference type="STRING" id="1121877.FEAC_13860"/>
<organism evidence="2 3">
    <name type="scientific">Ferrimicrobium acidiphilum DSM 19497</name>
    <dbReference type="NCBI Taxonomy" id="1121877"/>
    <lineage>
        <taxon>Bacteria</taxon>
        <taxon>Bacillati</taxon>
        <taxon>Actinomycetota</taxon>
        <taxon>Acidimicrobiia</taxon>
        <taxon>Acidimicrobiales</taxon>
        <taxon>Acidimicrobiaceae</taxon>
        <taxon>Ferrimicrobium</taxon>
    </lineage>
</organism>
<name>A0A0D8FVA7_9ACTN</name>
<reference evidence="2 3" key="1">
    <citation type="submission" date="2015-01" db="EMBL/GenBank/DDBJ databases">
        <title>Draft genome of the acidophilic iron oxidizer Ferrimicrobium acidiphilum strain T23.</title>
        <authorList>
            <person name="Poehlein A."/>
            <person name="Eisen S."/>
            <person name="Schloemann M."/>
            <person name="Johnson B.D."/>
            <person name="Daniel R."/>
            <person name="Muehling M."/>
        </authorList>
    </citation>
    <scope>NUCLEOTIDE SEQUENCE [LARGE SCALE GENOMIC DNA]</scope>
    <source>
        <strain evidence="2 3">T23</strain>
    </source>
</reference>
<protein>
    <submittedName>
        <fullName evidence="2">Hydroxyacylglutathione hydrolase</fullName>
        <ecNumber evidence="2">3.1.2.6</ecNumber>
    </submittedName>
</protein>
<dbReference type="InterPro" id="IPR001279">
    <property type="entry name" value="Metallo-B-lactamas"/>
</dbReference>